<dbReference type="GO" id="GO:0005801">
    <property type="term" value="C:cis-Golgi network"/>
    <property type="evidence" value="ECO:0007669"/>
    <property type="project" value="InterPro"/>
</dbReference>
<name>A0A383ULS1_BLUHO</name>
<dbReference type="EMBL" id="UNSH01000008">
    <property type="protein sequence ID" value="SZF00222.1"/>
    <property type="molecule type" value="Genomic_DNA"/>
</dbReference>
<dbReference type="InterPro" id="IPR023601">
    <property type="entry name" value="Golgi_SNAP_su1"/>
</dbReference>
<evidence type="ECO:0000256" key="7">
    <source>
        <dbReference type="ARBA" id="ARBA00023034"/>
    </source>
</evidence>
<evidence type="ECO:0000256" key="10">
    <source>
        <dbReference type="SAM" id="MobiDB-lite"/>
    </source>
</evidence>
<comment type="subunit">
    <text evidence="9">Component of several multiprotein Golgi SNARE complexes.</text>
</comment>
<sequence length="226" mass="25430">MSSTSSSWAKLRQQARSLEVQTETLFHTYSQLAATGNLPPKPSEDEKETENKLYEILDRREALIGQLTRLLDSEAALTASSLKQNNLMRHREILLEHRKEMTGLKSQIEAARDRANLLSSVRSDINAHRANDPEAGEADYMLGERSRIDNSHNMVDSVLSQAYAVNEGFVLQRETLASINRRITSTAALVPGLNNLIGKISAKKRRDGLIMGFFIAACFVFFFYLR</sequence>
<dbReference type="AlphaFoldDB" id="A0A383ULS1"/>
<reference evidence="12 13" key="1">
    <citation type="submission" date="2017-11" db="EMBL/GenBank/DDBJ databases">
        <authorList>
            <person name="Kracher B."/>
        </authorList>
    </citation>
    <scope>NUCLEOTIDE SEQUENCE [LARGE SCALE GENOMIC DNA]</scope>
    <source>
        <strain evidence="12 13">RACE1</strain>
    </source>
</reference>
<evidence type="ECO:0000256" key="3">
    <source>
        <dbReference type="ARBA" id="ARBA00022448"/>
    </source>
</evidence>
<dbReference type="GO" id="GO:0048219">
    <property type="term" value="P:inter-Golgi cisterna vesicle-mediated transport"/>
    <property type="evidence" value="ECO:0007669"/>
    <property type="project" value="TreeGrafter"/>
</dbReference>
<dbReference type="GO" id="GO:0031201">
    <property type="term" value="C:SNARE complex"/>
    <property type="evidence" value="ECO:0007669"/>
    <property type="project" value="EnsemblFungi"/>
</dbReference>
<dbReference type="GO" id="GO:0006886">
    <property type="term" value="P:intracellular protein transport"/>
    <property type="evidence" value="ECO:0007669"/>
    <property type="project" value="EnsemblFungi"/>
</dbReference>
<evidence type="ECO:0000256" key="8">
    <source>
        <dbReference type="ARBA" id="ARBA00023136"/>
    </source>
</evidence>
<keyword evidence="4 11" id="KW-0812">Transmembrane</keyword>
<evidence type="ECO:0000256" key="1">
    <source>
        <dbReference type="ARBA" id="ARBA00004409"/>
    </source>
</evidence>
<keyword evidence="7 9" id="KW-0333">Golgi apparatus</keyword>
<evidence type="ECO:0000256" key="9">
    <source>
        <dbReference type="PIRNR" id="PIRNR027109"/>
    </source>
</evidence>
<evidence type="ECO:0000256" key="4">
    <source>
        <dbReference type="ARBA" id="ARBA00022692"/>
    </source>
</evidence>
<keyword evidence="3 9" id="KW-0813">Transport</keyword>
<evidence type="ECO:0000256" key="5">
    <source>
        <dbReference type="ARBA" id="ARBA00022927"/>
    </source>
</evidence>
<evidence type="ECO:0000313" key="13">
    <source>
        <dbReference type="Proteomes" id="UP000275772"/>
    </source>
</evidence>
<dbReference type="GO" id="GO:0000139">
    <property type="term" value="C:Golgi membrane"/>
    <property type="evidence" value="ECO:0007669"/>
    <property type="project" value="UniProtKB-SubCell"/>
</dbReference>
<dbReference type="GO" id="GO:0006888">
    <property type="term" value="P:endoplasmic reticulum to Golgi vesicle-mediated transport"/>
    <property type="evidence" value="ECO:0007669"/>
    <property type="project" value="EnsemblFungi"/>
</dbReference>
<keyword evidence="5 9" id="KW-0653">Protein transport</keyword>
<protein>
    <recommendedName>
        <fullName evidence="9">Golgi SNAP receptor complex member 1</fullName>
    </recommendedName>
</protein>
<dbReference type="GO" id="GO:0005484">
    <property type="term" value="F:SNAP receptor activity"/>
    <property type="evidence" value="ECO:0007669"/>
    <property type="project" value="EnsemblFungi"/>
</dbReference>
<dbReference type="PIRSF" id="PIRSF027109">
    <property type="entry name" value="Golgi_SNARE"/>
    <property type="match status" value="1"/>
</dbReference>
<proteinExistence type="inferred from homology"/>
<dbReference type="GO" id="GO:0005797">
    <property type="term" value="C:Golgi medial cisterna"/>
    <property type="evidence" value="ECO:0007669"/>
    <property type="project" value="EnsemblFungi"/>
</dbReference>
<keyword evidence="6 11" id="KW-1133">Transmembrane helix</keyword>
<dbReference type="Proteomes" id="UP000275772">
    <property type="component" value="Unassembled WGS sequence"/>
</dbReference>
<organism evidence="12 13">
    <name type="scientific">Blumeria hordei</name>
    <name type="common">Barley powdery mildew</name>
    <name type="synonym">Blumeria graminis f. sp. hordei</name>
    <dbReference type="NCBI Taxonomy" id="2867405"/>
    <lineage>
        <taxon>Eukaryota</taxon>
        <taxon>Fungi</taxon>
        <taxon>Dikarya</taxon>
        <taxon>Ascomycota</taxon>
        <taxon>Pezizomycotina</taxon>
        <taxon>Leotiomycetes</taxon>
        <taxon>Erysiphales</taxon>
        <taxon>Erysiphaceae</taxon>
        <taxon>Blumeria</taxon>
    </lineage>
</organism>
<dbReference type="PANTHER" id="PTHR21094:SF2">
    <property type="entry name" value="GOLGI SNAP RECEPTOR COMPLEX MEMBER 1"/>
    <property type="match status" value="1"/>
</dbReference>
<keyword evidence="9" id="KW-0931">ER-Golgi transport</keyword>
<evidence type="ECO:0000313" key="12">
    <source>
        <dbReference type="EMBL" id="SZF00222.1"/>
    </source>
</evidence>
<feature type="region of interest" description="Disordered" evidence="10">
    <location>
        <begin position="31"/>
        <end position="50"/>
    </location>
</feature>
<dbReference type="VEuPathDB" id="FungiDB:BLGHR1_10953"/>
<comment type="similarity">
    <text evidence="2 9">Belongs to the GOSR1 family.</text>
</comment>
<evidence type="ECO:0000256" key="11">
    <source>
        <dbReference type="SAM" id="Phobius"/>
    </source>
</evidence>
<comment type="function">
    <text evidence="9">Involved in transport from the ER to the Golgi apparatus as well as in intra-Golgi transport. It belongs to a super-family of proteins called t-SNAREs or soluble NSF (N-ethylmaleimide-sensitive factor) attachment protein receptor.</text>
</comment>
<dbReference type="GO" id="GO:0006906">
    <property type="term" value="P:vesicle fusion"/>
    <property type="evidence" value="ECO:0007669"/>
    <property type="project" value="EnsemblFungi"/>
</dbReference>
<comment type="subcellular location">
    <subcellularLocation>
        <location evidence="1">Golgi apparatus membrane</location>
        <topology evidence="1">Single-pass type IV membrane protein</topology>
    </subcellularLocation>
</comment>
<feature type="transmembrane region" description="Helical" evidence="11">
    <location>
        <begin position="208"/>
        <end position="225"/>
    </location>
</feature>
<dbReference type="PANTHER" id="PTHR21094">
    <property type="entry name" value="GOS-28 SNARE- RELATED"/>
    <property type="match status" value="1"/>
</dbReference>
<keyword evidence="8 9" id="KW-0472">Membrane</keyword>
<accession>A0A383ULS1</accession>
<evidence type="ECO:0000256" key="6">
    <source>
        <dbReference type="ARBA" id="ARBA00022989"/>
    </source>
</evidence>
<dbReference type="Pfam" id="PF12352">
    <property type="entry name" value="V-SNARE_C"/>
    <property type="match status" value="1"/>
</dbReference>
<evidence type="ECO:0000256" key="2">
    <source>
        <dbReference type="ARBA" id="ARBA00008473"/>
    </source>
</evidence>
<gene>
    <name evidence="12" type="ORF">BLGHR1_10953</name>
</gene>